<feature type="region of interest" description="Disordered" evidence="1">
    <location>
        <begin position="1"/>
        <end position="53"/>
    </location>
</feature>
<sequence length="155" mass="17294">MESPQTDVVEVPAAANGRTAATEHPAQEHSPPRETSAPALSTASSPSAMGREDLRNRVTALEEKIDEQETSLYLTNGMLQDSQAWREIVDAELEKVKTAKNELAGEVERLKAAKAFVEREKQILETENELLEAQVRYQDEVIECLRGTLQRNHLL</sequence>
<accession>A0A8H5II97</accession>
<proteinExistence type="predicted"/>
<comment type="caution">
    <text evidence="2">The sequence shown here is derived from an EMBL/GenBank/DDBJ whole genome shotgun (WGS) entry which is preliminary data.</text>
</comment>
<evidence type="ECO:0000313" key="3">
    <source>
        <dbReference type="Proteomes" id="UP000574317"/>
    </source>
</evidence>
<name>A0A8H5II97_9HYPO</name>
<evidence type="ECO:0000256" key="1">
    <source>
        <dbReference type="SAM" id="MobiDB-lite"/>
    </source>
</evidence>
<dbReference type="AlphaFoldDB" id="A0A8H5II97"/>
<reference evidence="2 3" key="1">
    <citation type="submission" date="2020-05" db="EMBL/GenBank/DDBJ databases">
        <title>Identification and distribution of gene clusters putatively required for synthesis of sphingolipid metabolism inhibitors in phylogenetically diverse species of the filamentous fungus Fusarium.</title>
        <authorList>
            <person name="Kim H.-S."/>
            <person name="Busman M."/>
            <person name="Brown D.W."/>
            <person name="Divon H."/>
            <person name="Uhlig S."/>
            <person name="Proctor R.H."/>
        </authorList>
    </citation>
    <scope>NUCLEOTIDE SEQUENCE [LARGE SCALE GENOMIC DNA]</scope>
    <source>
        <strain evidence="2 3">NRRL 25196</strain>
    </source>
</reference>
<dbReference type="Proteomes" id="UP000574317">
    <property type="component" value="Unassembled WGS sequence"/>
</dbReference>
<keyword evidence="3" id="KW-1185">Reference proteome</keyword>
<organism evidence="2 3">
    <name type="scientific">Fusarium napiforme</name>
    <dbReference type="NCBI Taxonomy" id="42672"/>
    <lineage>
        <taxon>Eukaryota</taxon>
        <taxon>Fungi</taxon>
        <taxon>Dikarya</taxon>
        <taxon>Ascomycota</taxon>
        <taxon>Pezizomycotina</taxon>
        <taxon>Sordariomycetes</taxon>
        <taxon>Hypocreomycetidae</taxon>
        <taxon>Hypocreales</taxon>
        <taxon>Nectriaceae</taxon>
        <taxon>Fusarium</taxon>
        <taxon>Fusarium fujikuroi species complex</taxon>
    </lineage>
</organism>
<dbReference type="EMBL" id="JAAOAO010000550">
    <property type="protein sequence ID" value="KAF5537029.1"/>
    <property type="molecule type" value="Genomic_DNA"/>
</dbReference>
<gene>
    <name evidence="2" type="ORF">FNAPI_11536</name>
</gene>
<evidence type="ECO:0000313" key="2">
    <source>
        <dbReference type="EMBL" id="KAF5537029.1"/>
    </source>
</evidence>
<feature type="compositionally biased region" description="Low complexity" evidence="1">
    <location>
        <begin position="35"/>
        <end position="48"/>
    </location>
</feature>
<protein>
    <submittedName>
        <fullName evidence="2">Uncharacterized protein</fullName>
    </submittedName>
</protein>